<dbReference type="InterPro" id="IPR002347">
    <property type="entry name" value="SDR_fam"/>
</dbReference>
<evidence type="ECO:0000256" key="1">
    <source>
        <dbReference type="ARBA" id="ARBA00006484"/>
    </source>
</evidence>
<dbReference type="PANTHER" id="PTHR43544:SF26">
    <property type="entry name" value="SHORT CHAIN DEHYDROGENASE_REDUCTASE FAMILY OXIDOREDUCTASE (JCVI)"/>
    <property type="match status" value="1"/>
</dbReference>
<dbReference type="InterPro" id="IPR036291">
    <property type="entry name" value="NAD(P)-bd_dom_sf"/>
</dbReference>
<dbReference type="PANTHER" id="PTHR43544">
    <property type="entry name" value="SHORT-CHAIN DEHYDROGENASE/REDUCTASE"/>
    <property type="match status" value="1"/>
</dbReference>
<comment type="similarity">
    <text evidence="1">Belongs to the short-chain dehydrogenases/reductases (SDR) family.</text>
</comment>
<gene>
    <name evidence="2" type="ORF">L201_005876</name>
</gene>
<dbReference type="Proteomes" id="UP001355207">
    <property type="component" value="Chromosome 8"/>
</dbReference>
<evidence type="ECO:0000313" key="3">
    <source>
        <dbReference type="Proteomes" id="UP001355207"/>
    </source>
</evidence>
<reference evidence="2 3" key="1">
    <citation type="submission" date="2024-01" db="EMBL/GenBank/DDBJ databases">
        <title>Comparative genomics of Cryptococcus and Kwoniella reveals pathogenesis evolution and contrasting modes of karyotype evolution via chromosome fusion or intercentromeric recombination.</title>
        <authorList>
            <person name="Coelho M.A."/>
            <person name="David-Palma M."/>
            <person name="Shea T."/>
            <person name="Bowers K."/>
            <person name="McGinley-Smith S."/>
            <person name="Mohammad A.W."/>
            <person name="Gnirke A."/>
            <person name="Yurkov A.M."/>
            <person name="Nowrousian M."/>
            <person name="Sun S."/>
            <person name="Cuomo C.A."/>
            <person name="Heitman J."/>
        </authorList>
    </citation>
    <scope>NUCLEOTIDE SEQUENCE [LARGE SCALE GENOMIC DNA]</scope>
    <source>
        <strain evidence="2 3">CBS 6074</strain>
    </source>
</reference>
<name>A0AAX4K1C1_9TREE</name>
<dbReference type="Pfam" id="PF00106">
    <property type="entry name" value="adh_short"/>
    <property type="match status" value="1"/>
</dbReference>
<keyword evidence="3" id="KW-1185">Reference proteome</keyword>
<dbReference type="RefSeq" id="XP_066077701.1">
    <property type="nucleotide sequence ID" value="XM_066221604.1"/>
</dbReference>
<dbReference type="GeneID" id="91096546"/>
<proteinExistence type="inferred from homology"/>
<dbReference type="GO" id="GO:0005737">
    <property type="term" value="C:cytoplasm"/>
    <property type="evidence" value="ECO:0007669"/>
    <property type="project" value="TreeGrafter"/>
</dbReference>
<protein>
    <recommendedName>
        <fullName evidence="4">NAD(P)-binding protein</fullName>
    </recommendedName>
</protein>
<dbReference type="Gene3D" id="3.40.50.720">
    <property type="entry name" value="NAD(P)-binding Rossmann-like Domain"/>
    <property type="match status" value="1"/>
</dbReference>
<organism evidence="2 3">
    <name type="scientific">Kwoniella dendrophila CBS 6074</name>
    <dbReference type="NCBI Taxonomy" id="1295534"/>
    <lineage>
        <taxon>Eukaryota</taxon>
        <taxon>Fungi</taxon>
        <taxon>Dikarya</taxon>
        <taxon>Basidiomycota</taxon>
        <taxon>Agaricomycotina</taxon>
        <taxon>Tremellomycetes</taxon>
        <taxon>Tremellales</taxon>
        <taxon>Cryptococcaceae</taxon>
        <taxon>Kwoniella</taxon>
    </lineage>
</organism>
<evidence type="ECO:0000313" key="2">
    <source>
        <dbReference type="EMBL" id="WWC90938.1"/>
    </source>
</evidence>
<dbReference type="GO" id="GO:0016491">
    <property type="term" value="F:oxidoreductase activity"/>
    <property type="evidence" value="ECO:0007669"/>
    <property type="project" value="TreeGrafter"/>
</dbReference>
<dbReference type="AlphaFoldDB" id="A0AAX4K1C1"/>
<sequence length="246" mass="26588">MSTSTIVLISGANRGIGLGLFKHYIALPNHIVIAANRDIYSSSSKALNDLPKGEGSKAILVKVEAVIQDDAFQAVEQLKQQGIERIDIVIANAGISNTFPTVAKLKISDLDAHIRVNVYGVVWLYQATLPLLHKSSNPKFINVGSLAGSFEASPNWPNSAYGTSKAAIHWLTRRIHFEEPNIVAFVISPGLTQTDMGNAGARLFGLDEAPVTVEDCVNGMVDAIDKSTKETHSGRLVSYTSEFSPW</sequence>
<dbReference type="SUPFAM" id="SSF51735">
    <property type="entry name" value="NAD(P)-binding Rossmann-fold domains"/>
    <property type="match status" value="1"/>
</dbReference>
<accession>A0AAX4K1C1</accession>
<dbReference type="InterPro" id="IPR051468">
    <property type="entry name" value="Fungal_SecMetab_SDRs"/>
</dbReference>
<dbReference type="EMBL" id="CP144105">
    <property type="protein sequence ID" value="WWC90938.1"/>
    <property type="molecule type" value="Genomic_DNA"/>
</dbReference>
<dbReference type="PRINTS" id="PR00081">
    <property type="entry name" value="GDHRDH"/>
</dbReference>
<evidence type="ECO:0008006" key="4">
    <source>
        <dbReference type="Google" id="ProtNLM"/>
    </source>
</evidence>
<dbReference type="CDD" id="cd05325">
    <property type="entry name" value="carb_red_sniffer_like_SDR_c"/>
    <property type="match status" value="1"/>
</dbReference>